<keyword evidence="2" id="KW-1185">Reference proteome</keyword>
<name>A0ABQ8W7R4_PENCH</name>
<evidence type="ECO:0000313" key="1">
    <source>
        <dbReference type="EMBL" id="KAJ5259959.1"/>
    </source>
</evidence>
<proteinExistence type="predicted"/>
<organism evidence="1 2">
    <name type="scientific">Penicillium chrysogenum</name>
    <name type="common">Penicillium notatum</name>
    <dbReference type="NCBI Taxonomy" id="5076"/>
    <lineage>
        <taxon>Eukaryota</taxon>
        <taxon>Fungi</taxon>
        <taxon>Dikarya</taxon>
        <taxon>Ascomycota</taxon>
        <taxon>Pezizomycotina</taxon>
        <taxon>Eurotiomycetes</taxon>
        <taxon>Eurotiomycetidae</taxon>
        <taxon>Eurotiales</taxon>
        <taxon>Aspergillaceae</taxon>
        <taxon>Penicillium</taxon>
        <taxon>Penicillium chrysogenum species complex</taxon>
    </lineage>
</organism>
<comment type="caution">
    <text evidence="1">The sequence shown here is derived from an EMBL/GenBank/DDBJ whole genome shotgun (WGS) entry which is preliminary data.</text>
</comment>
<dbReference type="Proteomes" id="UP001220256">
    <property type="component" value="Unassembled WGS sequence"/>
</dbReference>
<gene>
    <name evidence="1" type="ORF">N7505_009340</name>
</gene>
<protein>
    <submittedName>
        <fullName evidence="1">Uncharacterized protein</fullName>
    </submittedName>
</protein>
<sequence length="187" mass="20588">MAWTEPENWSNPRHMLWGVRSGHHIGDAKKSASAEDATELTELESVGVHYQSFKDGQHMANRYYRKSAVLHESLLTDPSLAEEENNLNSVKSIDGFDADLDSTDWANGPPSLTASMSASSCSCSSLLFSASVTGPEITVSMRRNADLFLRLETELKDFEGVDKWNLKNFAGGKVSSNEDMLKLGLKS</sequence>
<evidence type="ECO:0000313" key="2">
    <source>
        <dbReference type="Proteomes" id="UP001220256"/>
    </source>
</evidence>
<accession>A0ABQ8W7R4</accession>
<reference evidence="1 2" key="1">
    <citation type="journal article" date="2023" name="IMA Fungus">
        <title>Comparative genomic study of the Penicillium genus elucidates a diverse pangenome and 15 lateral gene transfer events.</title>
        <authorList>
            <person name="Petersen C."/>
            <person name="Sorensen T."/>
            <person name="Nielsen M.R."/>
            <person name="Sondergaard T.E."/>
            <person name="Sorensen J.L."/>
            <person name="Fitzpatrick D.A."/>
            <person name="Frisvad J.C."/>
            <person name="Nielsen K.L."/>
        </authorList>
    </citation>
    <scope>NUCLEOTIDE SEQUENCE [LARGE SCALE GENOMIC DNA]</scope>
    <source>
        <strain evidence="1 2">IBT 3361</strain>
    </source>
</reference>
<dbReference type="EMBL" id="JAPVEB010000008">
    <property type="protein sequence ID" value="KAJ5259959.1"/>
    <property type="molecule type" value="Genomic_DNA"/>
</dbReference>